<reference evidence="4" key="1">
    <citation type="submission" date="2022-08" db="EMBL/GenBank/DDBJ databases">
        <title>Novel sulfate-reducing endosymbionts in the free-living metamonad Anaeramoeba.</title>
        <authorList>
            <person name="Jerlstrom-Hultqvist J."/>
            <person name="Cepicka I."/>
            <person name="Gallot-Lavallee L."/>
            <person name="Salas-Leiva D."/>
            <person name="Curtis B.A."/>
            <person name="Zahonova K."/>
            <person name="Pipaliya S."/>
            <person name="Dacks J."/>
            <person name="Roger A.J."/>
        </authorList>
    </citation>
    <scope>NUCLEOTIDE SEQUENCE</scope>
    <source>
        <strain evidence="4">Schooner1</strain>
    </source>
</reference>
<dbReference type="Pfam" id="PF07859">
    <property type="entry name" value="Abhydrolase_3"/>
    <property type="match status" value="1"/>
</dbReference>
<dbReference type="InterPro" id="IPR013094">
    <property type="entry name" value="AB_hydrolase_3"/>
</dbReference>
<keyword evidence="2" id="KW-0812">Transmembrane</keyword>
<dbReference type="SUPFAM" id="SSF53474">
    <property type="entry name" value="alpha/beta-Hydrolases"/>
    <property type="match status" value="1"/>
</dbReference>
<accession>A0ABQ8YKZ2</accession>
<proteinExistence type="predicted"/>
<sequence>MFLYTYFFWFLFGLLIYLFVFDHRVHPLIKIIDLFYRLALFISVDFNSTKFNRKYEKFLPVAKPNTKGVKSEKIQVEHDGLSITLYVYKPLNLSEKDSVPCMIYYHGGGFVMLHPSFLIEDHPCREICKRTNCVVVSVDYSLAPESKWPKQIDESYGAFKWVLESGHEVLKNVNPEKIYLSGSSAGSNLATLVTFKARENKLVSAIKALCVFYPWFCVHPLVESRKKNDWTYMLDSNFVDWAEKCTFGDMRDRAIKDPKVCPMLNDNFQDLPPVCIVSGSRDILKDEALLFKKKLKNENIPVNCKVFQNATHESLGLKWLRSTVAQFDFIEDFLKANDLIEK</sequence>
<dbReference type="PANTHER" id="PTHR48081">
    <property type="entry name" value="AB HYDROLASE SUPERFAMILY PROTEIN C4A8.06C"/>
    <property type="match status" value="1"/>
</dbReference>
<gene>
    <name evidence="4" type="ORF">M0813_20455</name>
</gene>
<evidence type="ECO:0000256" key="2">
    <source>
        <dbReference type="SAM" id="Phobius"/>
    </source>
</evidence>
<dbReference type="Gene3D" id="3.40.50.1820">
    <property type="entry name" value="alpha/beta hydrolase"/>
    <property type="match status" value="1"/>
</dbReference>
<protein>
    <submittedName>
        <fullName evidence="4">Ab hydrolase superfamily protein c4a8.06c</fullName>
    </submittedName>
</protein>
<dbReference type="Proteomes" id="UP001150062">
    <property type="component" value="Unassembled WGS sequence"/>
</dbReference>
<keyword evidence="5" id="KW-1185">Reference proteome</keyword>
<evidence type="ECO:0000313" key="4">
    <source>
        <dbReference type="EMBL" id="KAJ6245254.1"/>
    </source>
</evidence>
<keyword evidence="2" id="KW-0472">Membrane</keyword>
<dbReference type="InterPro" id="IPR050300">
    <property type="entry name" value="GDXG_lipolytic_enzyme"/>
</dbReference>
<name>A0ABQ8YKZ2_9EUKA</name>
<dbReference type="PANTHER" id="PTHR48081:SF8">
    <property type="entry name" value="ALPHA_BETA HYDROLASE FOLD-3 DOMAIN-CONTAINING PROTEIN-RELATED"/>
    <property type="match status" value="1"/>
</dbReference>
<dbReference type="InterPro" id="IPR029058">
    <property type="entry name" value="AB_hydrolase_fold"/>
</dbReference>
<feature type="transmembrane region" description="Helical" evidence="2">
    <location>
        <begin position="6"/>
        <end position="21"/>
    </location>
</feature>
<keyword evidence="2" id="KW-1133">Transmembrane helix</keyword>
<dbReference type="EMBL" id="JAOAOG010000146">
    <property type="protein sequence ID" value="KAJ6245254.1"/>
    <property type="molecule type" value="Genomic_DNA"/>
</dbReference>
<feature type="domain" description="Alpha/beta hydrolase fold-3" evidence="3">
    <location>
        <begin position="102"/>
        <end position="313"/>
    </location>
</feature>
<keyword evidence="1 4" id="KW-0378">Hydrolase</keyword>
<dbReference type="GO" id="GO:0016787">
    <property type="term" value="F:hydrolase activity"/>
    <property type="evidence" value="ECO:0007669"/>
    <property type="project" value="UniProtKB-KW"/>
</dbReference>
<evidence type="ECO:0000313" key="5">
    <source>
        <dbReference type="Proteomes" id="UP001150062"/>
    </source>
</evidence>
<organism evidence="4 5">
    <name type="scientific">Anaeramoeba flamelloides</name>
    <dbReference type="NCBI Taxonomy" id="1746091"/>
    <lineage>
        <taxon>Eukaryota</taxon>
        <taxon>Metamonada</taxon>
        <taxon>Anaeramoebidae</taxon>
        <taxon>Anaeramoeba</taxon>
    </lineage>
</organism>
<evidence type="ECO:0000256" key="1">
    <source>
        <dbReference type="ARBA" id="ARBA00022801"/>
    </source>
</evidence>
<evidence type="ECO:0000259" key="3">
    <source>
        <dbReference type="Pfam" id="PF07859"/>
    </source>
</evidence>
<comment type="caution">
    <text evidence="4">The sequence shown here is derived from an EMBL/GenBank/DDBJ whole genome shotgun (WGS) entry which is preliminary data.</text>
</comment>